<proteinExistence type="predicted"/>
<name>A0A429ZCI8_9ENTE</name>
<feature type="transmembrane region" description="Helical" evidence="1">
    <location>
        <begin position="221"/>
        <end position="244"/>
    </location>
</feature>
<evidence type="ECO:0000256" key="1">
    <source>
        <dbReference type="SAM" id="Phobius"/>
    </source>
</evidence>
<keyword evidence="1" id="KW-0812">Transmembrane</keyword>
<dbReference type="InterPro" id="IPR014564">
    <property type="entry name" value="UCP031503_TM"/>
</dbReference>
<dbReference type="GeneID" id="98569529"/>
<gene>
    <name evidence="2" type="ORF">CBF35_14355</name>
</gene>
<keyword evidence="3" id="KW-1185">Reference proteome</keyword>
<keyword evidence="1" id="KW-1133">Transmembrane helix</keyword>
<feature type="transmembrane region" description="Helical" evidence="1">
    <location>
        <begin position="51"/>
        <end position="70"/>
    </location>
</feature>
<dbReference type="Proteomes" id="UP000287239">
    <property type="component" value="Unassembled WGS sequence"/>
</dbReference>
<dbReference type="InterPro" id="IPR012507">
    <property type="entry name" value="YibE_F"/>
</dbReference>
<comment type="caution">
    <text evidence="2">The sequence shown here is derived from an EMBL/GenBank/DDBJ whole genome shotgun (WGS) entry which is preliminary data.</text>
</comment>
<dbReference type="OrthoDB" id="2414035at2"/>
<evidence type="ECO:0000313" key="3">
    <source>
        <dbReference type="Proteomes" id="UP000287239"/>
    </source>
</evidence>
<keyword evidence="1" id="KW-0472">Membrane</keyword>
<reference evidence="2 3" key="1">
    <citation type="submission" date="2017-05" db="EMBL/GenBank/DDBJ databases">
        <title>Vagococcus spp. assemblies.</title>
        <authorList>
            <person name="Gulvik C.A."/>
        </authorList>
    </citation>
    <scope>NUCLEOTIDE SEQUENCE [LARGE SCALE GENOMIC DNA]</scope>
    <source>
        <strain evidence="2 3">NCFB 2777</strain>
    </source>
</reference>
<dbReference type="Pfam" id="PF07907">
    <property type="entry name" value="YibE_F"/>
    <property type="match status" value="1"/>
</dbReference>
<dbReference type="AlphaFoldDB" id="A0A429ZCI8"/>
<dbReference type="PIRSF" id="PIRSF031503">
    <property type="entry name" value="UCP031503_mp"/>
    <property type="match status" value="1"/>
</dbReference>
<organism evidence="2 3">
    <name type="scientific">Vagococcus salmoninarum</name>
    <dbReference type="NCBI Taxonomy" id="2739"/>
    <lineage>
        <taxon>Bacteria</taxon>
        <taxon>Bacillati</taxon>
        <taxon>Bacillota</taxon>
        <taxon>Bacilli</taxon>
        <taxon>Lactobacillales</taxon>
        <taxon>Enterococcaceae</taxon>
        <taxon>Vagococcus</taxon>
    </lineage>
</organism>
<feature type="transmembrane region" description="Helical" evidence="1">
    <location>
        <begin position="76"/>
        <end position="98"/>
    </location>
</feature>
<evidence type="ECO:0000313" key="2">
    <source>
        <dbReference type="EMBL" id="RST91389.1"/>
    </source>
</evidence>
<dbReference type="PANTHER" id="PTHR41771">
    <property type="entry name" value="MEMBRANE PROTEIN-RELATED"/>
    <property type="match status" value="1"/>
</dbReference>
<sequence length="254" mass="27943">MSVLVVLTVILFLAMRWVGEERGTISFVSLFLNLGLMFITVLFITNGFPPLVITLIASLAISSVNLFFINQMNSKTIVAFIATILTLVIVLLLIFYVVNKLKVQGLGEDELFEMDMYSLKVGIDFVTISSCMIVMSTIGAINDTAMSIASGMNEVYHYDPKISQKELFLSGMRVGRDILGTTTNTLFFAFLGSSLALLIWVKDLNYSVTMILNSKVMAGELASILFSGMGVTLIIPMTGWLMAVKLTSRPKESK</sequence>
<dbReference type="RefSeq" id="WP_126782374.1">
    <property type="nucleotide sequence ID" value="NZ_CAUQJP010000008.1"/>
</dbReference>
<dbReference type="PANTHER" id="PTHR41771:SF1">
    <property type="entry name" value="MEMBRANE PROTEIN"/>
    <property type="match status" value="1"/>
</dbReference>
<feature type="transmembrane region" description="Helical" evidence="1">
    <location>
        <begin position="26"/>
        <end position="44"/>
    </location>
</feature>
<accession>A0A429ZCI8</accession>
<dbReference type="EMBL" id="NGJU01000030">
    <property type="protein sequence ID" value="RST91389.1"/>
    <property type="molecule type" value="Genomic_DNA"/>
</dbReference>
<protein>
    <submittedName>
        <fullName evidence="2">YibE/F</fullName>
    </submittedName>
</protein>
<feature type="transmembrane region" description="Helical" evidence="1">
    <location>
        <begin position="178"/>
        <end position="201"/>
    </location>
</feature>